<evidence type="ECO:0000259" key="2">
    <source>
        <dbReference type="Pfam" id="PF14744"/>
    </source>
</evidence>
<feature type="domain" description="WASH complex subunit 7 central" evidence="2">
    <location>
        <begin position="44"/>
        <end position="115"/>
    </location>
</feature>
<dbReference type="PANTHER" id="PTHR31409:SF0">
    <property type="entry name" value="WASH COMPLEX SUBUNIT 4"/>
    <property type="match status" value="1"/>
</dbReference>
<feature type="region of interest" description="Disordered" evidence="1">
    <location>
        <begin position="1"/>
        <end position="20"/>
    </location>
</feature>
<dbReference type="InterPro" id="IPR028282">
    <property type="entry name" value="WASH-7_central"/>
</dbReference>
<dbReference type="PANTHER" id="PTHR31409">
    <property type="entry name" value="WASH COMPLEX SUBUNIT 4"/>
    <property type="match status" value="1"/>
</dbReference>
<evidence type="ECO:0000256" key="1">
    <source>
        <dbReference type="SAM" id="MobiDB-lite"/>
    </source>
</evidence>
<keyword evidence="4" id="KW-1185">Reference proteome</keyword>
<reference evidence="3" key="1">
    <citation type="submission" date="2021-03" db="EMBL/GenBank/DDBJ databases">
        <authorList>
            <person name="Tran Van P."/>
        </authorList>
    </citation>
    <scope>NUCLEOTIDE SEQUENCE</scope>
</reference>
<evidence type="ECO:0000313" key="3">
    <source>
        <dbReference type="EMBL" id="CAG2065030.1"/>
    </source>
</evidence>
<accession>A0ABN7PB66</accession>
<organism evidence="3 4">
    <name type="scientific">Timema podura</name>
    <name type="common">Walking stick</name>
    <dbReference type="NCBI Taxonomy" id="61482"/>
    <lineage>
        <taxon>Eukaryota</taxon>
        <taxon>Metazoa</taxon>
        <taxon>Ecdysozoa</taxon>
        <taxon>Arthropoda</taxon>
        <taxon>Hexapoda</taxon>
        <taxon>Insecta</taxon>
        <taxon>Pterygota</taxon>
        <taxon>Neoptera</taxon>
        <taxon>Polyneoptera</taxon>
        <taxon>Phasmatodea</taxon>
        <taxon>Timematodea</taxon>
        <taxon>Timematoidea</taxon>
        <taxon>Timematidae</taxon>
        <taxon>Timema</taxon>
    </lineage>
</organism>
<dbReference type="InterPro" id="IPR027307">
    <property type="entry name" value="WASH7"/>
</dbReference>
<proteinExistence type="predicted"/>
<comment type="caution">
    <text evidence="3">The sequence shown here is derived from an EMBL/GenBank/DDBJ whole genome shotgun (WGS) entry which is preliminary data.</text>
</comment>
<protein>
    <recommendedName>
        <fullName evidence="2">WASH complex subunit 7 central domain-containing protein</fullName>
    </recommendedName>
</protein>
<dbReference type="EMBL" id="CAJPIN010039026">
    <property type="protein sequence ID" value="CAG2065030.1"/>
    <property type="molecule type" value="Genomic_DNA"/>
</dbReference>
<dbReference type="Proteomes" id="UP001153148">
    <property type="component" value="Unassembled WGS sequence"/>
</dbReference>
<evidence type="ECO:0000313" key="4">
    <source>
        <dbReference type="Proteomes" id="UP001153148"/>
    </source>
</evidence>
<gene>
    <name evidence="3" type="ORF">TPAB3V08_LOCUS11974</name>
</gene>
<name>A0ABN7PB66_TIMPD</name>
<sequence length="118" mass="13430">MLRSAALHNNATQCSAGKEKKKKIAVPLPGGRPGIDISNEVRHGHLAVYKLHCIKFLLYMVLKPLCQEVETNLRLHVHSHLQLDDRNPFRGAIYDCSPFLTLKPLRFFNNYINIKGIL</sequence>
<dbReference type="Pfam" id="PF14744">
    <property type="entry name" value="WASH-7_mid"/>
    <property type="match status" value="1"/>
</dbReference>